<feature type="chain" id="PRO_5006154009" description="Odorant-binding protein 57c" evidence="1">
    <location>
        <begin position="20"/>
        <end position="145"/>
    </location>
</feature>
<dbReference type="KEGG" id="dan:26515339"/>
<dbReference type="InterPro" id="IPR006170">
    <property type="entry name" value="PBP/GOBP"/>
</dbReference>
<keyword evidence="3" id="KW-1185">Reference proteome</keyword>
<accession>A0A0P8XMD5</accession>
<dbReference type="FunCoup" id="A0A0P8XMD5">
    <property type="interactions" value="53"/>
</dbReference>
<sequence length="145" mass="16536">MLKFLAIFITCTLVVLCQGHPAPVDYDNLITGCLTTNNISLVEFAEKINRSSSEEDDDEPVERKYKCFFHCVAERGDILDSGGYLDVEKLDEIESLDDHKREALYSCKKQHDDEEDGCEYAYKMVVCLEELLPLDDEEEITTIAN</sequence>
<protein>
    <recommendedName>
        <fullName evidence="4">Odorant-binding protein 57c</fullName>
    </recommendedName>
</protein>
<proteinExistence type="predicted"/>
<dbReference type="SUPFAM" id="SSF47565">
    <property type="entry name" value="Insect pheromone/odorant-binding proteins"/>
    <property type="match status" value="1"/>
</dbReference>
<dbReference type="Gene3D" id="1.10.238.20">
    <property type="entry name" value="Pheromone/general odorant binding protein domain"/>
    <property type="match status" value="1"/>
</dbReference>
<evidence type="ECO:0000313" key="2">
    <source>
        <dbReference type="EMBL" id="KPU75853.1"/>
    </source>
</evidence>
<gene>
    <name evidence="2" type="primary">Dana\GF27930</name>
    <name evidence="2" type="ORF">GF27930</name>
</gene>
<name>A0A0P8XMD5_DROAN</name>
<dbReference type="GO" id="GO:0005549">
    <property type="term" value="F:odorant binding"/>
    <property type="evidence" value="ECO:0007669"/>
    <property type="project" value="InterPro"/>
</dbReference>
<dbReference type="SMR" id="A0A0P8XMD5"/>
<reference evidence="2 3" key="1">
    <citation type="journal article" date="2007" name="Nature">
        <title>Evolution of genes and genomes on the Drosophila phylogeny.</title>
        <authorList>
            <consortium name="Drosophila 12 Genomes Consortium"/>
            <person name="Clark A.G."/>
            <person name="Eisen M.B."/>
            <person name="Smith D.R."/>
            <person name="Bergman C.M."/>
            <person name="Oliver B."/>
            <person name="Markow T.A."/>
            <person name="Kaufman T.C."/>
            <person name="Kellis M."/>
            <person name="Gelbart W."/>
            <person name="Iyer V.N."/>
            <person name="Pollard D.A."/>
            <person name="Sackton T.B."/>
            <person name="Larracuente A.M."/>
            <person name="Singh N.D."/>
            <person name="Abad J.P."/>
            <person name="Abt D.N."/>
            <person name="Adryan B."/>
            <person name="Aguade M."/>
            <person name="Akashi H."/>
            <person name="Anderson W.W."/>
            <person name="Aquadro C.F."/>
            <person name="Ardell D.H."/>
            <person name="Arguello R."/>
            <person name="Artieri C.G."/>
            <person name="Barbash D.A."/>
            <person name="Barker D."/>
            <person name="Barsanti P."/>
            <person name="Batterham P."/>
            <person name="Batzoglou S."/>
            <person name="Begun D."/>
            <person name="Bhutkar A."/>
            <person name="Blanco E."/>
            <person name="Bosak S.A."/>
            <person name="Bradley R.K."/>
            <person name="Brand A.D."/>
            <person name="Brent M.R."/>
            <person name="Brooks A.N."/>
            <person name="Brown R.H."/>
            <person name="Butlin R.K."/>
            <person name="Caggese C."/>
            <person name="Calvi B.R."/>
            <person name="Bernardo de Carvalho A."/>
            <person name="Caspi A."/>
            <person name="Castrezana S."/>
            <person name="Celniker S.E."/>
            <person name="Chang J.L."/>
            <person name="Chapple C."/>
            <person name="Chatterji S."/>
            <person name="Chinwalla A."/>
            <person name="Civetta A."/>
            <person name="Clifton S.W."/>
            <person name="Comeron J.M."/>
            <person name="Costello J.C."/>
            <person name="Coyne J.A."/>
            <person name="Daub J."/>
            <person name="David R.G."/>
            <person name="Delcher A.L."/>
            <person name="Delehaunty K."/>
            <person name="Do C.B."/>
            <person name="Ebling H."/>
            <person name="Edwards K."/>
            <person name="Eickbush T."/>
            <person name="Evans J.D."/>
            <person name="Filipski A."/>
            <person name="Findeiss S."/>
            <person name="Freyhult E."/>
            <person name="Fulton L."/>
            <person name="Fulton R."/>
            <person name="Garcia A.C."/>
            <person name="Gardiner A."/>
            <person name="Garfield D.A."/>
            <person name="Garvin B.E."/>
            <person name="Gibson G."/>
            <person name="Gilbert D."/>
            <person name="Gnerre S."/>
            <person name="Godfrey J."/>
            <person name="Good R."/>
            <person name="Gotea V."/>
            <person name="Gravely B."/>
            <person name="Greenberg A.J."/>
            <person name="Griffiths-Jones S."/>
            <person name="Gross S."/>
            <person name="Guigo R."/>
            <person name="Gustafson E.A."/>
            <person name="Haerty W."/>
            <person name="Hahn M.W."/>
            <person name="Halligan D.L."/>
            <person name="Halpern A.L."/>
            <person name="Halter G.M."/>
            <person name="Han M.V."/>
            <person name="Heger A."/>
            <person name="Hillier L."/>
            <person name="Hinrichs A.S."/>
            <person name="Holmes I."/>
            <person name="Hoskins R.A."/>
            <person name="Hubisz M.J."/>
            <person name="Hultmark D."/>
            <person name="Huntley M.A."/>
            <person name="Jaffe D.B."/>
            <person name="Jagadeeshan S."/>
            <person name="Jeck W.R."/>
            <person name="Johnson J."/>
            <person name="Jones C.D."/>
            <person name="Jordan W.C."/>
            <person name="Karpen G.H."/>
            <person name="Kataoka E."/>
            <person name="Keightley P.D."/>
            <person name="Kheradpour P."/>
            <person name="Kirkness E.F."/>
            <person name="Koerich L.B."/>
            <person name="Kristiansen K."/>
            <person name="Kudrna D."/>
            <person name="Kulathinal R.J."/>
            <person name="Kumar S."/>
            <person name="Kwok R."/>
            <person name="Lander E."/>
            <person name="Langley C.H."/>
            <person name="Lapoint R."/>
            <person name="Lazzaro B.P."/>
            <person name="Lee S.J."/>
            <person name="Levesque L."/>
            <person name="Li R."/>
            <person name="Lin C.F."/>
            <person name="Lin M.F."/>
            <person name="Lindblad-Toh K."/>
            <person name="Llopart A."/>
            <person name="Long M."/>
            <person name="Low L."/>
            <person name="Lozovsky E."/>
            <person name="Lu J."/>
            <person name="Luo M."/>
            <person name="Machado C.A."/>
            <person name="Makalowski W."/>
            <person name="Marzo M."/>
            <person name="Matsuda M."/>
            <person name="Matzkin L."/>
            <person name="McAllister B."/>
            <person name="McBride C.S."/>
            <person name="McKernan B."/>
            <person name="McKernan K."/>
            <person name="Mendez-Lago M."/>
            <person name="Minx P."/>
            <person name="Mollenhauer M.U."/>
            <person name="Montooth K."/>
            <person name="Mount S.M."/>
            <person name="Mu X."/>
            <person name="Myers E."/>
            <person name="Negre B."/>
            <person name="Newfeld S."/>
            <person name="Nielsen R."/>
            <person name="Noor M.A."/>
            <person name="O'Grady P."/>
            <person name="Pachter L."/>
            <person name="Papaceit M."/>
            <person name="Parisi M.J."/>
            <person name="Parisi M."/>
            <person name="Parts L."/>
            <person name="Pedersen J.S."/>
            <person name="Pesole G."/>
            <person name="Phillippy A.M."/>
            <person name="Ponting C.P."/>
            <person name="Pop M."/>
            <person name="Porcelli D."/>
            <person name="Powell J.R."/>
            <person name="Prohaska S."/>
            <person name="Pruitt K."/>
            <person name="Puig M."/>
            <person name="Quesneville H."/>
            <person name="Ram K.R."/>
            <person name="Rand D."/>
            <person name="Rasmussen M.D."/>
            <person name="Reed L.K."/>
            <person name="Reenan R."/>
            <person name="Reily A."/>
            <person name="Remington K.A."/>
            <person name="Rieger T.T."/>
            <person name="Ritchie M.G."/>
            <person name="Robin C."/>
            <person name="Rogers Y.H."/>
            <person name="Rohde C."/>
            <person name="Rozas J."/>
            <person name="Rubenfield M.J."/>
            <person name="Ruiz A."/>
            <person name="Russo S."/>
            <person name="Salzberg S.L."/>
            <person name="Sanchez-Gracia A."/>
            <person name="Saranga D.J."/>
            <person name="Sato H."/>
            <person name="Schaeffer S.W."/>
            <person name="Schatz M.C."/>
            <person name="Schlenke T."/>
            <person name="Schwartz R."/>
            <person name="Segarra C."/>
            <person name="Singh R.S."/>
            <person name="Sirot L."/>
            <person name="Sirota M."/>
            <person name="Sisneros N.B."/>
            <person name="Smith C.D."/>
            <person name="Smith T.F."/>
            <person name="Spieth J."/>
            <person name="Stage D.E."/>
            <person name="Stark A."/>
            <person name="Stephan W."/>
            <person name="Strausberg R.L."/>
            <person name="Strempel S."/>
            <person name="Sturgill D."/>
            <person name="Sutton G."/>
            <person name="Sutton G.G."/>
            <person name="Tao W."/>
            <person name="Teichmann S."/>
            <person name="Tobari Y.N."/>
            <person name="Tomimura Y."/>
            <person name="Tsolas J.M."/>
            <person name="Valente V.L."/>
            <person name="Venter E."/>
            <person name="Venter J.C."/>
            <person name="Vicario S."/>
            <person name="Vieira F.G."/>
            <person name="Vilella A.J."/>
            <person name="Villasante A."/>
            <person name="Walenz B."/>
            <person name="Wang J."/>
            <person name="Wasserman M."/>
            <person name="Watts T."/>
            <person name="Wilson D."/>
            <person name="Wilson R.K."/>
            <person name="Wing R.A."/>
            <person name="Wolfner M.F."/>
            <person name="Wong A."/>
            <person name="Wong G.K."/>
            <person name="Wu C.I."/>
            <person name="Wu G."/>
            <person name="Yamamoto D."/>
            <person name="Yang H.P."/>
            <person name="Yang S.P."/>
            <person name="Yorke J.A."/>
            <person name="Yoshida K."/>
            <person name="Zdobnov E."/>
            <person name="Zhang P."/>
            <person name="Zhang Y."/>
            <person name="Zimin A.V."/>
            <person name="Baldwin J."/>
            <person name="Abdouelleil A."/>
            <person name="Abdulkadir J."/>
            <person name="Abebe A."/>
            <person name="Abera B."/>
            <person name="Abreu J."/>
            <person name="Acer S.C."/>
            <person name="Aftuck L."/>
            <person name="Alexander A."/>
            <person name="An P."/>
            <person name="Anderson E."/>
            <person name="Anderson S."/>
            <person name="Arachi H."/>
            <person name="Azer M."/>
            <person name="Bachantsang P."/>
            <person name="Barry A."/>
            <person name="Bayul T."/>
            <person name="Berlin A."/>
            <person name="Bessette D."/>
            <person name="Bloom T."/>
            <person name="Blye J."/>
            <person name="Boguslavskiy L."/>
            <person name="Bonnet C."/>
            <person name="Boukhgalter B."/>
            <person name="Bourzgui I."/>
            <person name="Brown A."/>
            <person name="Cahill P."/>
            <person name="Channer S."/>
            <person name="Cheshatsang Y."/>
            <person name="Chuda L."/>
            <person name="Citroen M."/>
            <person name="Collymore A."/>
            <person name="Cooke P."/>
            <person name="Costello M."/>
            <person name="D'Aco K."/>
            <person name="Daza R."/>
            <person name="De Haan G."/>
            <person name="DeGray S."/>
            <person name="DeMaso C."/>
            <person name="Dhargay N."/>
            <person name="Dooley K."/>
            <person name="Dooley E."/>
            <person name="Doricent M."/>
            <person name="Dorje P."/>
            <person name="Dorjee K."/>
            <person name="Dupes A."/>
            <person name="Elong R."/>
            <person name="Falk J."/>
            <person name="Farina A."/>
            <person name="Faro S."/>
            <person name="Ferguson D."/>
            <person name="Fisher S."/>
            <person name="Foley C.D."/>
            <person name="Franke A."/>
            <person name="Friedrich D."/>
            <person name="Gadbois L."/>
            <person name="Gearin G."/>
            <person name="Gearin C.R."/>
            <person name="Giannoukos G."/>
            <person name="Goode T."/>
            <person name="Graham J."/>
            <person name="Grandbois E."/>
            <person name="Grewal S."/>
            <person name="Gyaltsen K."/>
            <person name="Hafez N."/>
            <person name="Hagos B."/>
            <person name="Hall J."/>
            <person name="Henson C."/>
            <person name="Hollinger A."/>
            <person name="Honan T."/>
            <person name="Huard M.D."/>
            <person name="Hughes L."/>
            <person name="Hurhula B."/>
            <person name="Husby M.E."/>
            <person name="Kamat A."/>
            <person name="Kanga B."/>
            <person name="Kashin S."/>
            <person name="Khazanovich D."/>
            <person name="Kisner P."/>
            <person name="Lance K."/>
            <person name="Lara M."/>
            <person name="Lee W."/>
            <person name="Lennon N."/>
            <person name="Letendre F."/>
            <person name="LeVine R."/>
            <person name="Lipovsky A."/>
            <person name="Liu X."/>
            <person name="Liu J."/>
            <person name="Liu S."/>
            <person name="Lokyitsang T."/>
            <person name="Lokyitsang Y."/>
            <person name="Lubonja R."/>
            <person name="Lui A."/>
            <person name="MacDonald P."/>
            <person name="Magnisalis V."/>
            <person name="Maru K."/>
            <person name="Matthews C."/>
            <person name="McCusker W."/>
            <person name="McDonough S."/>
            <person name="Mehta T."/>
            <person name="Meldrim J."/>
            <person name="Meneus L."/>
            <person name="Mihai O."/>
            <person name="Mihalev A."/>
            <person name="Mihova T."/>
            <person name="Mittelman R."/>
            <person name="Mlenga V."/>
            <person name="Montmayeur A."/>
            <person name="Mulrain L."/>
            <person name="Navidi A."/>
            <person name="Naylor J."/>
            <person name="Negash T."/>
            <person name="Nguyen T."/>
            <person name="Nguyen N."/>
            <person name="Nicol R."/>
            <person name="Norbu C."/>
            <person name="Norbu N."/>
            <person name="Novod N."/>
            <person name="O'Neill B."/>
            <person name="Osman S."/>
            <person name="Markiewicz E."/>
            <person name="Oyono O.L."/>
            <person name="Patti C."/>
            <person name="Phunkhang P."/>
            <person name="Pierre F."/>
            <person name="Priest M."/>
            <person name="Raghuraman S."/>
            <person name="Rege F."/>
            <person name="Reyes R."/>
            <person name="Rise C."/>
            <person name="Rogov P."/>
            <person name="Ross K."/>
            <person name="Ryan E."/>
            <person name="Settipalli S."/>
            <person name="Shea T."/>
            <person name="Sherpa N."/>
            <person name="Shi L."/>
            <person name="Shih D."/>
            <person name="Sparrow T."/>
            <person name="Spaulding J."/>
            <person name="Stalker J."/>
            <person name="Stange-Thomann N."/>
            <person name="Stavropoulos S."/>
            <person name="Stone C."/>
            <person name="Strader C."/>
            <person name="Tesfaye S."/>
            <person name="Thomson T."/>
            <person name="Thoulutsang Y."/>
            <person name="Thoulutsang D."/>
            <person name="Topham K."/>
            <person name="Topping I."/>
            <person name="Tsamla T."/>
            <person name="Vassiliev H."/>
            <person name="Vo A."/>
            <person name="Wangchuk T."/>
            <person name="Wangdi T."/>
            <person name="Weiand M."/>
            <person name="Wilkinson J."/>
            <person name="Wilson A."/>
            <person name="Yadav S."/>
            <person name="Young G."/>
            <person name="Yu Q."/>
            <person name="Zembek L."/>
            <person name="Zhong D."/>
            <person name="Zimmer A."/>
            <person name="Zwirko Z."/>
            <person name="Jaffe D.B."/>
            <person name="Alvarez P."/>
            <person name="Brockman W."/>
            <person name="Butler J."/>
            <person name="Chin C."/>
            <person name="Gnerre S."/>
            <person name="Grabherr M."/>
            <person name="Kleber M."/>
            <person name="Mauceli E."/>
            <person name="MacCallum I."/>
        </authorList>
    </citation>
    <scope>NUCLEOTIDE SEQUENCE [LARGE SCALE GENOMIC DNA]</scope>
    <source>
        <strain evidence="3">Tucson 14024-0371.13</strain>
    </source>
</reference>
<feature type="signal peptide" evidence="1">
    <location>
        <begin position="1"/>
        <end position="19"/>
    </location>
</feature>
<dbReference type="STRING" id="7217.A0A0P8XMD5"/>
<dbReference type="SMART" id="SM00708">
    <property type="entry name" value="PhBP"/>
    <property type="match status" value="1"/>
</dbReference>
<dbReference type="GeneID" id="26515339"/>
<dbReference type="Pfam" id="PF01395">
    <property type="entry name" value="PBP_GOBP"/>
    <property type="match status" value="1"/>
</dbReference>
<keyword evidence="1" id="KW-0732">Signal</keyword>
<evidence type="ECO:0000313" key="3">
    <source>
        <dbReference type="Proteomes" id="UP000007801"/>
    </source>
</evidence>
<dbReference type="EMBL" id="CH902619">
    <property type="protein sequence ID" value="KPU75853.1"/>
    <property type="molecule type" value="Genomic_DNA"/>
</dbReference>
<dbReference type="InterPro" id="IPR036728">
    <property type="entry name" value="PBP_GOBP_sf"/>
</dbReference>
<dbReference type="Proteomes" id="UP000007801">
    <property type="component" value="Unassembled WGS sequence"/>
</dbReference>
<dbReference type="OrthoDB" id="7947612at2759"/>
<evidence type="ECO:0000256" key="1">
    <source>
        <dbReference type="SAM" id="SignalP"/>
    </source>
</evidence>
<dbReference type="CDD" id="cd23992">
    <property type="entry name" value="PBP_GOBP"/>
    <property type="match status" value="1"/>
</dbReference>
<dbReference type="AlphaFoldDB" id="A0A0P8XMD5"/>
<evidence type="ECO:0008006" key="4">
    <source>
        <dbReference type="Google" id="ProtNLM"/>
    </source>
</evidence>
<dbReference type="InParanoid" id="A0A0P8XMD5"/>
<organism evidence="2 3">
    <name type="scientific">Drosophila ananassae</name>
    <name type="common">Fruit fly</name>
    <dbReference type="NCBI Taxonomy" id="7217"/>
    <lineage>
        <taxon>Eukaryota</taxon>
        <taxon>Metazoa</taxon>
        <taxon>Ecdysozoa</taxon>
        <taxon>Arthropoda</taxon>
        <taxon>Hexapoda</taxon>
        <taxon>Insecta</taxon>
        <taxon>Pterygota</taxon>
        <taxon>Neoptera</taxon>
        <taxon>Endopterygota</taxon>
        <taxon>Diptera</taxon>
        <taxon>Brachycera</taxon>
        <taxon>Muscomorpha</taxon>
        <taxon>Ephydroidea</taxon>
        <taxon>Drosophilidae</taxon>
        <taxon>Drosophila</taxon>
        <taxon>Sophophora</taxon>
    </lineage>
</organism>